<evidence type="ECO:0000313" key="2">
    <source>
        <dbReference type="EMBL" id="MBC8569834.1"/>
    </source>
</evidence>
<name>A0A926I6A2_9FIRM</name>
<keyword evidence="1" id="KW-1133">Transmembrane helix</keyword>
<dbReference type="RefSeq" id="WP_262396921.1">
    <property type="nucleotide sequence ID" value="NZ_JACRTC010000001.1"/>
</dbReference>
<protein>
    <submittedName>
        <fullName evidence="2">Uncharacterized protein</fullName>
    </submittedName>
</protein>
<comment type="caution">
    <text evidence="2">The sequence shown here is derived from an EMBL/GenBank/DDBJ whole genome shotgun (WGS) entry which is preliminary data.</text>
</comment>
<keyword evidence="1" id="KW-0472">Membrane</keyword>
<reference evidence="2" key="1">
    <citation type="submission" date="2020-08" db="EMBL/GenBank/DDBJ databases">
        <title>Genome public.</title>
        <authorList>
            <person name="Liu C."/>
            <person name="Sun Q."/>
        </authorList>
    </citation>
    <scope>NUCLEOTIDE SEQUENCE</scope>
    <source>
        <strain evidence="2">NSJ-54</strain>
    </source>
</reference>
<dbReference type="AlphaFoldDB" id="A0A926I6A2"/>
<dbReference type="Proteomes" id="UP000660861">
    <property type="component" value="Unassembled WGS sequence"/>
</dbReference>
<keyword evidence="1" id="KW-0812">Transmembrane</keyword>
<accession>A0A926I6A2</accession>
<feature type="transmembrane region" description="Helical" evidence="1">
    <location>
        <begin position="7"/>
        <end position="29"/>
    </location>
</feature>
<proteinExistence type="predicted"/>
<gene>
    <name evidence="2" type="ORF">H8709_03205</name>
</gene>
<dbReference type="EMBL" id="JACRTC010000001">
    <property type="protein sequence ID" value="MBC8569834.1"/>
    <property type="molecule type" value="Genomic_DNA"/>
</dbReference>
<organism evidence="2 3">
    <name type="scientific">Zongyangia hominis</name>
    <dbReference type="NCBI Taxonomy" id="2763677"/>
    <lineage>
        <taxon>Bacteria</taxon>
        <taxon>Bacillati</taxon>
        <taxon>Bacillota</taxon>
        <taxon>Clostridia</taxon>
        <taxon>Eubacteriales</taxon>
        <taxon>Oscillospiraceae</taxon>
        <taxon>Zongyangia</taxon>
    </lineage>
</organism>
<keyword evidence="3" id="KW-1185">Reference proteome</keyword>
<sequence>MEKKRSWLRPVFTIVVFSLLGAFLIYLIYDMLFVPKIAFSEPNVLENYAYDTPYYVGNVVNKEGFLSPTVEKVRFYSGTRLLTSQDISLYLYKDATEPTLTSDPAVFGGQLISAESEKLPSTPFQLIYLIHVTPDNEWALRSVHMQITFSYFGIIQKDQHYTISLLS</sequence>
<evidence type="ECO:0000313" key="3">
    <source>
        <dbReference type="Proteomes" id="UP000660861"/>
    </source>
</evidence>
<evidence type="ECO:0000256" key="1">
    <source>
        <dbReference type="SAM" id="Phobius"/>
    </source>
</evidence>